<name>A0ACC1QLN5_9HYPO</name>
<dbReference type="Proteomes" id="UP001148737">
    <property type="component" value="Unassembled WGS sequence"/>
</dbReference>
<proteinExistence type="predicted"/>
<accession>A0ACC1QLN5</accession>
<evidence type="ECO:0000313" key="1">
    <source>
        <dbReference type="EMBL" id="KAJ3480379.1"/>
    </source>
</evidence>
<reference evidence="1" key="1">
    <citation type="submission" date="2022-07" db="EMBL/GenBank/DDBJ databases">
        <title>Genome Sequence of Lecanicillium saksenae.</title>
        <authorList>
            <person name="Buettner E."/>
        </authorList>
    </citation>
    <scope>NUCLEOTIDE SEQUENCE</scope>
    <source>
        <strain evidence="1">VT-O1</strain>
    </source>
</reference>
<comment type="caution">
    <text evidence="1">The sequence shown here is derived from an EMBL/GenBank/DDBJ whole genome shotgun (WGS) entry which is preliminary data.</text>
</comment>
<gene>
    <name evidence="1" type="ORF">NLG97_g8083</name>
</gene>
<evidence type="ECO:0000313" key="2">
    <source>
        <dbReference type="Proteomes" id="UP001148737"/>
    </source>
</evidence>
<organism evidence="1 2">
    <name type="scientific">Lecanicillium saksenae</name>
    <dbReference type="NCBI Taxonomy" id="468837"/>
    <lineage>
        <taxon>Eukaryota</taxon>
        <taxon>Fungi</taxon>
        <taxon>Dikarya</taxon>
        <taxon>Ascomycota</taxon>
        <taxon>Pezizomycotina</taxon>
        <taxon>Sordariomycetes</taxon>
        <taxon>Hypocreomycetidae</taxon>
        <taxon>Hypocreales</taxon>
        <taxon>Cordycipitaceae</taxon>
        <taxon>Lecanicillium</taxon>
    </lineage>
</organism>
<dbReference type="EMBL" id="JANAKD010001351">
    <property type="protein sequence ID" value="KAJ3480379.1"/>
    <property type="molecule type" value="Genomic_DNA"/>
</dbReference>
<keyword evidence="2" id="KW-1185">Reference proteome</keyword>
<protein>
    <submittedName>
        <fullName evidence="1">Uncharacterized protein</fullName>
    </submittedName>
</protein>
<sequence>MKFTIAAVVAFATFAAASPLLAEKEKEKPEAPEMPKCAAPCLESAVAKKTKCVLEDLDCVCAHQKEIIAEASGCIVDKCGLSAALNKVKPAGEAKCKGRKTTHDDEKPKDGKPKDEKPKDEKPKDEKPKDEKPKDEKPKDEKPKEAN</sequence>